<comment type="caution">
    <text evidence="1">The sequence shown here is derived from an EMBL/GenBank/DDBJ whole genome shotgun (WGS) entry which is preliminary data.</text>
</comment>
<accession>A0ACC2V2M7</accession>
<evidence type="ECO:0000313" key="2">
    <source>
        <dbReference type="Proteomes" id="UP001227268"/>
    </source>
</evidence>
<proteinExistence type="predicted"/>
<keyword evidence="2" id="KW-1185">Reference proteome</keyword>
<protein>
    <submittedName>
        <fullName evidence="1">Uncharacterized protein</fullName>
    </submittedName>
</protein>
<dbReference type="EMBL" id="JASBWT010000031">
    <property type="protein sequence ID" value="KAJ9093439.1"/>
    <property type="molecule type" value="Genomic_DNA"/>
</dbReference>
<gene>
    <name evidence="1" type="ORF">QFC21_006470</name>
</gene>
<reference evidence="1" key="1">
    <citation type="submission" date="2023-04" db="EMBL/GenBank/DDBJ databases">
        <title>Draft Genome sequencing of Naganishia species isolated from polar environments using Oxford Nanopore Technology.</title>
        <authorList>
            <person name="Leo P."/>
            <person name="Venkateswaran K."/>
        </authorList>
    </citation>
    <scope>NUCLEOTIDE SEQUENCE</scope>
    <source>
        <strain evidence="1">MNA-CCFEE 5423</strain>
    </source>
</reference>
<dbReference type="Proteomes" id="UP001227268">
    <property type="component" value="Unassembled WGS sequence"/>
</dbReference>
<evidence type="ECO:0000313" key="1">
    <source>
        <dbReference type="EMBL" id="KAJ9093439.1"/>
    </source>
</evidence>
<name>A0ACC2V2M7_9TREE</name>
<sequence>MSDRTAEAKLSELRIQFQALKERHDKVVQDNLEAREAISAHRAEINDAIQQEIEIRSTRTEVERRLEAMRAKCLSFAEKYLEASTTQKQFAEEYKEGLVHWQGKMKDLVSEREGLWETIVDQREKLRKQDQLLQDARCVQIAGGLGEGQKSLKRKKIE</sequence>
<organism evidence="1 2">
    <name type="scientific">Naganishia friedmannii</name>
    <dbReference type="NCBI Taxonomy" id="89922"/>
    <lineage>
        <taxon>Eukaryota</taxon>
        <taxon>Fungi</taxon>
        <taxon>Dikarya</taxon>
        <taxon>Basidiomycota</taxon>
        <taxon>Agaricomycotina</taxon>
        <taxon>Tremellomycetes</taxon>
        <taxon>Filobasidiales</taxon>
        <taxon>Filobasidiaceae</taxon>
        <taxon>Naganishia</taxon>
    </lineage>
</organism>